<dbReference type="Gene3D" id="3.40.50.300">
    <property type="entry name" value="P-loop containing nucleotide triphosphate hydrolases"/>
    <property type="match status" value="1"/>
</dbReference>
<evidence type="ECO:0000313" key="1">
    <source>
        <dbReference type="EMBL" id="GAF85889.1"/>
    </source>
</evidence>
<comment type="caution">
    <text evidence="1">The sequence shown here is derived from an EMBL/GenBank/DDBJ whole genome shotgun (WGS) entry which is preliminary data.</text>
</comment>
<name>X0SY38_9ZZZZ</name>
<dbReference type="SUPFAM" id="SSF52540">
    <property type="entry name" value="P-loop containing nucleoside triphosphate hydrolases"/>
    <property type="match status" value="1"/>
</dbReference>
<sequence>MDQLLSTKLYIPPLRSDLVSRPRLTEQLNEGSRRKLTLVSAPAGFGKSTLVRGWLSENDPKATWLSLDEGDNDPVRFWTYVIAAFQAINPELGTEARQIISSPQLRTTEPVAISLINDISQLTHNLILVLDDYHVIEAGQIHEGLSYLLDHQPTNLHIVLITRADPPLSLARL</sequence>
<dbReference type="InterPro" id="IPR027417">
    <property type="entry name" value="P-loop_NTPase"/>
</dbReference>
<dbReference type="AlphaFoldDB" id="X0SY38"/>
<organism evidence="1">
    <name type="scientific">marine sediment metagenome</name>
    <dbReference type="NCBI Taxonomy" id="412755"/>
    <lineage>
        <taxon>unclassified sequences</taxon>
        <taxon>metagenomes</taxon>
        <taxon>ecological metagenomes</taxon>
    </lineage>
</organism>
<gene>
    <name evidence="1" type="ORF">S01H1_30496</name>
</gene>
<protein>
    <recommendedName>
        <fullName evidence="2">Orc1-like AAA ATPase domain-containing protein</fullName>
    </recommendedName>
</protein>
<feature type="non-terminal residue" evidence="1">
    <location>
        <position position="173"/>
    </location>
</feature>
<evidence type="ECO:0008006" key="2">
    <source>
        <dbReference type="Google" id="ProtNLM"/>
    </source>
</evidence>
<proteinExistence type="predicted"/>
<accession>X0SY38</accession>
<dbReference type="EMBL" id="BARS01018771">
    <property type="protein sequence ID" value="GAF85889.1"/>
    <property type="molecule type" value="Genomic_DNA"/>
</dbReference>
<reference evidence="1" key="1">
    <citation type="journal article" date="2014" name="Front. Microbiol.">
        <title>High frequency of phylogenetically diverse reductive dehalogenase-homologous genes in deep subseafloor sedimentary metagenomes.</title>
        <authorList>
            <person name="Kawai M."/>
            <person name="Futagami T."/>
            <person name="Toyoda A."/>
            <person name="Takaki Y."/>
            <person name="Nishi S."/>
            <person name="Hori S."/>
            <person name="Arai W."/>
            <person name="Tsubouchi T."/>
            <person name="Morono Y."/>
            <person name="Uchiyama I."/>
            <person name="Ito T."/>
            <person name="Fujiyama A."/>
            <person name="Inagaki F."/>
            <person name="Takami H."/>
        </authorList>
    </citation>
    <scope>NUCLEOTIDE SEQUENCE</scope>
    <source>
        <strain evidence="1">Expedition CK06-06</strain>
    </source>
</reference>